<dbReference type="SUPFAM" id="SSF56300">
    <property type="entry name" value="Metallo-dependent phosphatases"/>
    <property type="match status" value="1"/>
</dbReference>
<dbReference type="Proteomes" id="UP000078348">
    <property type="component" value="Unassembled WGS sequence"/>
</dbReference>
<dbReference type="InterPro" id="IPR006186">
    <property type="entry name" value="Ser/Thr-sp_prot-phosphatase"/>
</dbReference>
<keyword evidence="3" id="KW-0378">Hydrolase</keyword>
<dbReference type="Pfam" id="PF00149">
    <property type="entry name" value="Metallophos"/>
    <property type="match status" value="1"/>
</dbReference>
<dbReference type="AlphaFoldDB" id="A0A196SHY6"/>
<dbReference type="GO" id="GO:0004722">
    <property type="term" value="F:protein serine/threonine phosphatase activity"/>
    <property type="evidence" value="ECO:0007669"/>
    <property type="project" value="UniProtKB-EC"/>
</dbReference>
<evidence type="ECO:0000256" key="2">
    <source>
        <dbReference type="ARBA" id="ARBA00022723"/>
    </source>
</evidence>
<sequence>MESAPASGKQEDSLSFSKNADAILEKLKDRELLPASVLIELCDIAKDIVRKENNIEAVRCPVTVCGDIHGQFYDLQELFRIGGDLPDTNYLFMGDYVDRGYYSVECASLMVALKVRWPDRVLLLRGNHDSRQITQVYGFYDECIRKYGNAEVWKAFTDLFDYLPITALIENRYFAVHGGLSPSIDTLDQIRKLDRVREPPHEGALADLLWSDPDERNGFGVSSRGAGYTFGADVSARFCKTNNLDFFCRAHQMCMEGYSWVHDNRCCTIFSAPNYCYRCGNKAAIMEVNENMERSFTQFDPAPRDEKFNLVRKVPDYFL</sequence>
<dbReference type="OrthoDB" id="1930084at2759"/>
<reference evidence="6 7" key="1">
    <citation type="submission" date="2016-05" db="EMBL/GenBank/DDBJ databases">
        <title>Nuclear genome of Blastocystis sp. subtype 1 NandII.</title>
        <authorList>
            <person name="Gentekaki E."/>
            <person name="Curtis B."/>
            <person name="Stairs C."/>
            <person name="Eme L."/>
            <person name="Herman E."/>
            <person name="Klimes V."/>
            <person name="Arias M.C."/>
            <person name="Elias M."/>
            <person name="Hilliou F."/>
            <person name="Klute M."/>
            <person name="Malik S.-B."/>
            <person name="Pightling A."/>
            <person name="Rachubinski R."/>
            <person name="Salas D."/>
            <person name="Schlacht A."/>
            <person name="Suga H."/>
            <person name="Archibald J."/>
            <person name="Ball S.G."/>
            <person name="Clark G."/>
            <person name="Dacks J."/>
            <person name="Van Der Giezen M."/>
            <person name="Tsaousis A."/>
            <person name="Roger A."/>
        </authorList>
    </citation>
    <scope>NUCLEOTIDE SEQUENCE [LARGE SCALE GENOMIC DNA]</scope>
    <source>
        <strain evidence="7">ATCC 50177 / NandII</strain>
    </source>
</reference>
<dbReference type="InterPro" id="IPR047129">
    <property type="entry name" value="PPA2-like"/>
</dbReference>
<dbReference type="GO" id="GO:0046872">
    <property type="term" value="F:metal ion binding"/>
    <property type="evidence" value="ECO:0007669"/>
    <property type="project" value="UniProtKB-KW"/>
</dbReference>
<evidence type="ECO:0000313" key="7">
    <source>
        <dbReference type="Proteomes" id="UP000078348"/>
    </source>
</evidence>
<dbReference type="Gene3D" id="3.60.21.10">
    <property type="match status" value="1"/>
</dbReference>
<gene>
    <name evidence="6" type="ORF">AV274_2335</name>
</gene>
<evidence type="ECO:0000256" key="1">
    <source>
        <dbReference type="ARBA" id="ARBA00013081"/>
    </source>
</evidence>
<accession>A0A196SHY6</accession>
<dbReference type="SMART" id="SM00156">
    <property type="entry name" value="PP2Ac"/>
    <property type="match status" value="1"/>
</dbReference>
<feature type="domain" description="Serine/threonine specific protein phosphatases" evidence="5">
    <location>
        <begin position="33"/>
        <end position="303"/>
    </location>
</feature>
<name>A0A196SHY6_BLAHN</name>
<organism evidence="6 7">
    <name type="scientific">Blastocystis sp. subtype 1 (strain ATCC 50177 / NandII)</name>
    <dbReference type="NCBI Taxonomy" id="478820"/>
    <lineage>
        <taxon>Eukaryota</taxon>
        <taxon>Sar</taxon>
        <taxon>Stramenopiles</taxon>
        <taxon>Bigyra</taxon>
        <taxon>Opalozoa</taxon>
        <taxon>Opalinata</taxon>
        <taxon>Blastocystidae</taxon>
        <taxon>Blastocystis</taxon>
    </lineage>
</organism>
<dbReference type="PANTHER" id="PTHR45619">
    <property type="entry name" value="SERINE/THREONINE-PROTEIN PHOSPHATASE PP2A-RELATED"/>
    <property type="match status" value="1"/>
</dbReference>
<comment type="caution">
    <text evidence="6">The sequence shown here is derived from an EMBL/GenBank/DDBJ whole genome shotgun (WGS) entry which is preliminary data.</text>
</comment>
<dbReference type="PRINTS" id="PR00114">
    <property type="entry name" value="STPHPHTASE"/>
</dbReference>
<evidence type="ECO:0000313" key="6">
    <source>
        <dbReference type="EMBL" id="OAO15926.1"/>
    </source>
</evidence>
<evidence type="ECO:0000256" key="3">
    <source>
        <dbReference type="ARBA" id="ARBA00022801"/>
    </source>
</evidence>
<dbReference type="EMBL" id="LXWW01000107">
    <property type="protein sequence ID" value="OAO15926.1"/>
    <property type="molecule type" value="Genomic_DNA"/>
</dbReference>
<evidence type="ECO:0000256" key="4">
    <source>
        <dbReference type="ARBA" id="ARBA00023211"/>
    </source>
</evidence>
<dbReference type="InterPro" id="IPR029052">
    <property type="entry name" value="Metallo-depent_PP-like"/>
</dbReference>
<dbReference type="EC" id="3.1.3.16" evidence="1"/>
<dbReference type="InterPro" id="IPR004843">
    <property type="entry name" value="Calcineurin-like_PHP"/>
</dbReference>
<protein>
    <recommendedName>
        <fullName evidence="1">protein-serine/threonine phosphatase</fullName>
        <ecNumber evidence="1">3.1.3.16</ecNumber>
    </recommendedName>
</protein>
<evidence type="ECO:0000259" key="5">
    <source>
        <dbReference type="SMART" id="SM00156"/>
    </source>
</evidence>
<dbReference type="CDD" id="cd07415">
    <property type="entry name" value="MPP_PP2A_PP4_PP6"/>
    <property type="match status" value="1"/>
</dbReference>
<proteinExistence type="predicted"/>
<keyword evidence="2" id="KW-0479">Metal-binding</keyword>
<keyword evidence="7" id="KW-1185">Reference proteome</keyword>
<dbReference type="STRING" id="478820.A0A196SHY6"/>
<keyword evidence="4" id="KW-0464">Manganese</keyword>